<evidence type="ECO:0000256" key="1">
    <source>
        <dbReference type="ARBA" id="ARBA00004498"/>
    </source>
</evidence>
<keyword evidence="3" id="KW-0964">Secreted</keyword>
<keyword evidence="7" id="KW-0732">Signal</keyword>
<sequence>MRSWILLVSLIGATFTMPLPSPHHPGYVNFSYEILTPLKWYQSMMRNQYPSFGYEPMGGWLQNQIMPVSSILPQQHMPPHHQIPSLSPHHPILQAAPQHPILSMPAHQPMLPLPPFQSIHPASAQQPNHAVYPQQPMQPNSLPPQQPNLPAQPNYPAQPPLMPDMPLEPWPPADRNKVEEQD</sequence>
<reference evidence="9" key="1">
    <citation type="submission" date="2025-08" db="UniProtKB">
        <authorList>
            <consortium name="RefSeq"/>
        </authorList>
    </citation>
    <scope>IDENTIFICATION</scope>
</reference>
<name>A0A6P8RH17_GEOSA</name>
<comment type="subcellular location">
    <subcellularLocation>
        <location evidence="1">Secreted</location>
        <location evidence="1">Extracellular space</location>
        <location evidence="1">Extracellular matrix</location>
    </subcellularLocation>
</comment>
<accession>A0A6P8RH17</accession>
<dbReference type="RefSeq" id="XP_033803863.1">
    <property type="nucleotide sequence ID" value="XM_033947972.1"/>
</dbReference>
<evidence type="ECO:0000256" key="3">
    <source>
        <dbReference type="ARBA" id="ARBA00022525"/>
    </source>
</evidence>
<dbReference type="GO" id="GO:0070166">
    <property type="term" value="P:enamel mineralization"/>
    <property type="evidence" value="ECO:0007669"/>
    <property type="project" value="TreeGrafter"/>
</dbReference>
<evidence type="ECO:0000256" key="5">
    <source>
        <dbReference type="ARBA" id="ARBA00022591"/>
    </source>
</evidence>
<feature type="region of interest" description="Disordered" evidence="6">
    <location>
        <begin position="112"/>
        <end position="182"/>
    </location>
</feature>
<dbReference type="Proteomes" id="UP000515159">
    <property type="component" value="Chromosome 6"/>
</dbReference>
<feature type="compositionally biased region" description="Pro residues" evidence="6">
    <location>
        <begin position="156"/>
        <end position="172"/>
    </location>
</feature>
<dbReference type="InterPro" id="IPR004116">
    <property type="entry name" value="Amelogenin"/>
</dbReference>
<dbReference type="KEGG" id="gsh:117362122"/>
<dbReference type="PANTHER" id="PTHR46794">
    <property type="entry name" value="AMELOGENIN, Y ISOFORM"/>
    <property type="match status" value="1"/>
</dbReference>
<dbReference type="GO" id="GO:0030345">
    <property type="term" value="F:structural constituent of tooth enamel"/>
    <property type="evidence" value="ECO:0007669"/>
    <property type="project" value="TreeGrafter"/>
</dbReference>
<evidence type="ECO:0000313" key="9">
    <source>
        <dbReference type="RefSeq" id="XP_033803863.1"/>
    </source>
</evidence>
<keyword evidence="4" id="KW-0272">Extracellular matrix</keyword>
<proteinExistence type="inferred from homology"/>
<dbReference type="AlphaFoldDB" id="A0A6P8RH17"/>
<dbReference type="SMART" id="SM00818">
    <property type="entry name" value="Amelogenin"/>
    <property type="match status" value="1"/>
</dbReference>
<comment type="similarity">
    <text evidence="2">Belongs to the amelogenin family.</text>
</comment>
<feature type="signal peptide" evidence="7">
    <location>
        <begin position="1"/>
        <end position="16"/>
    </location>
</feature>
<organism evidence="8 9">
    <name type="scientific">Geotrypetes seraphini</name>
    <name type="common">Gaboon caecilian</name>
    <name type="synonym">Caecilia seraphini</name>
    <dbReference type="NCBI Taxonomy" id="260995"/>
    <lineage>
        <taxon>Eukaryota</taxon>
        <taxon>Metazoa</taxon>
        <taxon>Chordata</taxon>
        <taxon>Craniata</taxon>
        <taxon>Vertebrata</taxon>
        <taxon>Euteleostomi</taxon>
        <taxon>Amphibia</taxon>
        <taxon>Gymnophiona</taxon>
        <taxon>Geotrypetes</taxon>
    </lineage>
</organism>
<dbReference type="InParanoid" id="A0A6P8RH17"/>
<evidence type="ECO:0000256" key="2">
    <source>
        <dbReference type="ARBA" id="ARBA00010383"/>
    </source>
</evidence>
<dbReference type="Pfam" id="PF02948">
    <property type="entry name" value="Amelogenin"/>
    <property type="match status" value="1"/>
</dbReference>
<keyword evidence="5" id="KW-0091">Biomineralization</keyword>
<dbReference type="GeneID" id="117362122"/>
<dbReference type="PANTHER" id="PTHR46794:SF2">
    <property type="entry name" value="AMELOGENIN, X ISOFORM"/>
    <property type="match status" value="1"/>
</dbReference>
<evidence type="ECO:0000313" key="8">
    <source>
        <dbReference type="Proteomes" id="UP000515159"/>
    </source>
</evidence>
<protein>
    <submittedName>
        <fullName evidence="9">Amelogenin, X isoform</fullName>
    </submittedName>
</protein>
<dbReference type="PRINTS" id="PR01757">
    <property type="entry name" value="AMELOGENIN"/>
</dbReference>
<evidence type="ECO:0000256" key="6">
    <source>
        <dbReference type="SAM" id="MobiDB-lite"/>
    </source>
</evidence>
<keyword evidence="8" id="KW-1185">Reference proteome</keyword>
<feature type="chain" id="PRO_5028208483" evidence="7">
    <location>
        <begin position="17"/>
        <end position="182"/>
    </location>
</feature>
<evidence type="ECO:0000256" key="7">
    <source>
        <dbReference type="SAM" id="SignalP"/>
    </source>
</evidence>
<gene>
    <name evidence="9" type="primary">AMELX</name>
</gene>
<dbReference type="CTD" id="265"/>
<evidence type="ECO:0000256" key="4">
    <source>
        <dbReference type="ARBA" id="ARBA00022530"/>
    </source>
</evidence>